<proteinExistence type="predicted"/>
<evidence type="ECO:0000313" key="2">
    <source>
        <dbReference type="Proteomes" id="UP001244297"/>
    </source>
</evidence>
<accession>A0ABT8AHW3</accession>
<keyword evidence="2" id="KW-1185">Reference proteome</keyword>
<dbReference type="EMBL" id="JAUFPT010000002">
    <property type="protein sequence ID" value="MDN3569245.1"/>
    <property type="molecule type" value="Genomic_DNA"/>
</dbReference>
<sequence length="82" mass="8729">MDEAAVGALVTLVLAIERTPTGPYAAGYRASIRRHGQALADKGGSEMMQAVLRQVAQLSPVRADARRAIIVSAWSNLLARGR</sequence>
<evidence type="ECO:0000313" key="1">
    <source>
        <dbReference type="EMBL" id="MDN3569245.1"/>
    </source>
</evidence>
<dbReference type="RefSeq" id="WP_238292300.1">
    <property type="nucleotide sequence ID" value="NZ_BPQS01000053.1"/>
</dbReference>
<organism evidence="1 2">
    <name type="scientific">Methylobacterium longum</name>
    <dbReference type="NCBI Taxonomy" id="767694"/>
    <lineage>
        <taxon>Bacteria</taxon>
        <taxon>Pseudomonadati</taxon>
        <taxon>Pseudomonadota</taxon>
        <taxon>Alphaproteobacteria</taxon>
        <taxon>Hyphomicrobiales</taxon>
        <taxon>Methylobacteriaceae</taxon>
        <taxon>Methylobacterium</taxon>
    </lineage>
</organism>
<comment type="caution">
    <text evidence="1">The sequence shown here is derived from an EMBL/GenBank/DDBJ whole genome shotgun (WGS) entry which is preliminary data.</text>
</comment>
<name>A0ABT8AHW3_9HYPH</name>
<gene>
    <name evidence="1" type="ORF">QWZ18_01240</name>
</gene>
<dbReference type="Proteomes" id="UP001244297">
    <property type="component" value="Unassembled WGS sequence"/>
</dbReference>
<protein>
    <submittedName>
        <fullName evidence="1">Uncharacterized protein</fullName>
    </submittedName>
</protein>
<reference evidence="2" key="1">
    <citation type="journal article" date="2019" name="Int. J. Syst. Evol. Microbiol.">
        <title>The Global Catalogue of Microorganisms (GCM) 10K type strain sequencing project: providing services to taxonomists for standard genome sequencing and annotation.</title>
        <authorList>
            <consortium name="The Broad Institute Genomics Platform"/>
            <consortium name="The Broad Institute Genome Sequencing Center for Infectious Disease"/>
            <person name="Wu L."/>
            <person name="Ma J."/>
        </authorList>
    </citation>
    <scope>NUCLEOTIDE SEQUENCE [LARGE SCALE GENOMIC DNA]</scope>
    <source>
        <strain evidence="2">CECT 7806</strain>
    </source>
</reference>